<gene>
    <name evidence="2" type="ORF">DSM3645_25809</name>
</gene>
<evidence type="ECO:0000256" key="1">
    <source>
        <dbReference type="SAM" id="MobiDB-lite"/>
    </source>
</evidence>
<proteinExistence type="predicted"/>
<dbReference type="STRING" id="314230.DSM3645_25809"/>
<protein>
    <submittedName>
        <fullName evidence="2">Uncharacterized protein</fullName>
    </submittedName>
</protein>
<name>A4A2X4_9BACT</name>
<organism evidence="2 3">
    <name type="scientific">Blastopirellula marina DSM 3645</name>
    <dbReference type="NCBI Taxonomy" id="314230"/>
    <lineage>
        <taxon>Bacteria</taxon>
        <taxon>Pseudomonadati</taxon>
        <taxon>Planctomycetota</taxon>
        <taxon>Planctomycetia</taxon>
        <taxon>Pirellulales</taxon>
        <taxon>Pirellulaceae</taxon>
        <taxon>Blastopirellula</taxon>
    </lineage>
</organism>
<evidence type="ECO:0000313" key="3">
    <source>
        <dbReference type="Proteomes" id="UP000004358"/>
    </source>
</evidence>
<dbReference type="HOGENOM" id="CLU_3354857_0_0_0"/>
<reference evidence="2 3" key="1">
    <citation type="submission" date="2006-02" db="EMBL/GenBank/DDBJ databases">
        <authorList>
            <person name="Amann R."/>
            <person name="Ferriera S."/>
            <person name="Johnson J."/>
            <person name="Kravitz S."/>
            <person name="Halpern A."/>
            <person name="Remington K."/>
            <person name="Beeson K."/>
            <person name="Tran B."/>
            <person name="Rogers Y.-H."/>
            <person name="Friedman R."/>
            <person name="Venter J.C."/>
        </authorList>
    </citation>
    <scope>NUCLEOTIDE SEQUENCE [LARGE SCALE GENOMIC DNA]</scope>
    <source>
        <strain evidence="2 3">DSM 3645</strain>
    </source>
</reference>
<feature type="region of interest" description="Disordered" evidence="1">
    <location>
        <begin position="1"/>
        <end position="36"/>
    </location>
</feature>
<evidence type="ECO:0000313" key="2">
    <source>
        <dbReference type="EMBL" id="EAQ76883.1"/>
    </source>
</evidence>
<dbReference type="Proteomes" id="UP000004358">
    <property type="component" value="Unassembled WGS sequence"/>
</dbReference>
<dbReference type="AlphaFoldDB" id="A4A2X4"/>
<sequence>MKNKVLQARRESAPTLTRRLFSKRAPGLRTDNAAHQ</sequence>
<dbReference type="EMBL" id="AANZ01000055">
    <property type="protein sequence ID" value="EAQ76883.1"/>
    <property type="molecule type" value="Genomic_DNA"/>
</dbReference>
<accession>A4A2X4</accession>
<comment type="caution">
    <text evidence="2">The sequence shown here is derived from an EMBL/GenBank/DDBJ whole genome shotgun (WGS) entry which is preliminary data.</text>
</comment>